<dbReference type="EMBL" id="JAMQOM010000020">
    <property type="protein sequence ID" value="MDS0223634.1"/>
    <property type="molecule type" value="Genomic_DNA"/>
</dbReference>
<evidence type="ECO:0000313" key="3">
    <source>
        <dbReference type="Proteomes" id="UP001253439"/>
    </source>
</evidence>
<dbReference type="AlphaFoldDB" id="A0AAE4F1X9"/>
<name>A0AAE4F1X9_9EURY</name>
<gene>
    <name evidence="2" type="ORF">NDI54_20030</name>
</gene>
<evidence type="ECO:0000256" key="1">
    <source>
        <dbReference type="SAM" id="MobiDB-lite"/>
    </source>
</evidence>
<comment type="caution">
    <text evidence="2">The sequence shown here is derived from an EMBL/GenBank/DDBJ whole genome shotgun (WGS) entry which is preliminary data.</text>
</comment>
<dbReference type="RefSeq" id="WP_310898159.1">
    <property type="nucleotide sequence ID" value="NZ_JAMQOM010000020.1"/>
</dbReference>
<evidence type="ECO:0000313" key="2">
    <source>
        <dbReference type="EMBL" id="MDS0223634.1"/>
    </source>
</evidence>
<feature type="region of interest" description="Disordered" evidence="1">
    <location>
        <begin position="1"/>
        <end position="22"/>
    </location>
</feature>
<sequence>MQFDTSSEIDYAPPNDPWQSHDPSEYADSYLTLYYSEDEISKYPVREVTRVNDNKSDPNLETMSYGLCSTCTRGIRSGLVKNSRPYLFFCTQYNGERHLAGYYHIGWYSKGKPLFTNYSNGAIQDDYRLVADEMKWLYPPIKFETIADQTDVDEIQSGFRKKLISAEQTDELLRLFRDREDYSEEYINEIRRLERINRRYHEFRYPTWERNQLFDWESVQEYVRMSAAQGDEEIKATIEQKVDDLNVDLDLASSEDTSNWYCLVCDHEFQNEAPLKLCPKCNNGGGIISSEAINP</sequence>
<protein>
    <submittedName>
        <fullName evidence="2">Uncharacterized protein</fullName>
    </submittedName>
</protein>
<reference evidence="2 3" key="1">
    <citation type="submission" date="2022-06" db="EMBL/GenBank/DDBJ databases">
        <title>Haloarcula sp. a new haloarchaeum isolate from saline soil.</title>
        <authorList>
            <person name="Strakova D."/>
            <person name="Galisteo C."/>
            <person name="Sanchez-Porro C."/>
            <person name="Ventosa A."/>
        </authorList>
    </citation>
    <scope>NUCLEOTIDE SEQUENCE [LARGE SCALE GENOMIC DNA]</scope>
    <source>
        <strain evidence="2 3">S1AR25-5A</strain>
    </source>
</reference>
<dbReference type="Proteomes" id="UP001253439">
    <property type="component" value="Unassembled WGS sequence"/>
</dbReference>
<accession>A0AAE4F1X9</accession>
<proteinExistence type="predicted"/>
<keyword evidence="3" id="KW-1185">Reference proteome</keyword>
<organism evidence="2 3">
    <name type="scientific">Haloarcula terrestris</name>
    <dbReference type="NCBI Taxonomy" id="2950533"/>
    <lineage>
        <taxon>Archaea</taxon>
        <taxon>Methanobacteriati</taxon>
        <taxon>Methanobacteriota</taxon>
        <taxon>Stenosarchaea group</taxon>
        <taxon>Halobacteria</taxon>
        <taxon>Halobacteriales</taxon>
        <taxon>Haloarculaceae</taxon>
        <taxon>Haloarcula</taxon>
    </lineage>
</organism>